<keyword evidence="1" id="KW-1133">Transmembrane helix</keyword>
<dbReference type="Proteomes" id="UP000799770">
    <property type="component" value="Unassembled WGS sequence"/>
</dbReference>
<evidence type="ECO:0000313" key="4">
    <source>
        <dbReference type="Proteomes" id="UP000799770"/>
    </source>
</evidence>
<evidence type="ECO:0000256" key="1">
    <source>
        <dbReference type="SAM" id="Phobius"/>
    </source>
</evidence>
<evidence type="ECO:0000256" key="2">
    <source>
        <dbReference type="SAM" id="SignalP"/>
    </source>
</evidence>
<sequence length="164" mass="17419">MYTTTVFAKVLLILSFFYTLGLAEPAKGFTVLTKRQSTDLTDPQCLDYSTIANLSTIGANSTYRSAFLQLSPLGSNPNAKLLNAAIAKMPALMMDANLNAKCGNLSTVAFVEAMNNFTQGVIGPFSGMVEKIGANPQAIKAGPEVLVIVGGIMLFFSLVWGLSL</sequence>
<dbReference type="EMBL" id="ML977315">
    <property type="protein sequence ID" value="KAF2119208.1"/>
    <property type="molecule type" value="Genomic_DNA"/>
</dbReference>
<reference evidence="3" key="1">
    <citation type="journal article" date="2020" name="Stud. Mycol.">
        <title>101 Dothideomycetes genomes: a test case for predicting lifestyles and emergence of pathogens.</title>
        <authorList>
            <person name="Haridas S."/>
            <person name="Albert R."/>
            <person name="Binder M."/>
            <person name="Bloem J."/>
            <person name="Labutti K."/>
            <person name="Salamov A."/>
            <person name="Andreopoulos B."/>
            <person name="Baker S."/>
            <person name="Barry K."/>
            <person name="Bills G."/>
            <person name="Bluhm B."/>
            <person name="Cannon C."/>
            <person name="Castanera R."/>
            <person name="Culley D."/>
            <person name="Daum C."/>
            <person name="Ezra D."/>
            <person name="Gonzalez J."/>
            <person name="Henrissat B."/>
            <person name="Kuo A."/>
            <person name="Liang C."/>
            <person name="Lipzen A."/>
            <person name="Lutzoni F."/>
            <person name="Magnuson J."/>
            <person name="Mondo S."/>
            <person name="Nolan M."/>
            <person name="Ohm R."/>
            <person name="Pangilinan J."/>
            <person name="Park H.-J."/>
            <person name="Ramirez L."/>
            <person name="Alfaro M."/>
            <person name="Sun H."/>
            <person name="Tritt A."/>
            <person name="Yoshinaga Y."/>
            <person name="Zwiers L.-H."/>
            <person name="Turgeon B."/>
            <person name="Goodwin S."/>
            <person name="Spatafora J."/>
            <person name="Crous P."/>
            <person name="Grigoriev I."/>
        </authorList>
    </citation>
    <scope>NUCLEOTIDE SEQUENCE</scope>
    <source>
        <strain evidence="3">CBS 627.86</strain>
    </source>
</reference>
<dbReference type="AlphaFoldDB" id="A0A6A5ZL84"/>
<feature type="signal peptide" evidence="2">
    <location>
        <begin position="1"/>
        <end position="23"/>
    </location>
</feature>
<evidence type="ECO:0000313" key="3">
    <source>
        <dbReference type="EMBL" id="KAF2119208.1"/>
    </source>
</evidence>
<keyword evidence="1" id="KW-0472">Membrane</keyword>
<protein>
    <submittedName>
        <fullName evidence="3">Uncharacterized protein</fullName>
    </submittedName>
</protein>
<keyword evidence="2" id="KW-0732">Signal</keyword>
<dbReference type="OrthoDB" id="3438213at2759"/>
<gene>
    <name evidence="3" type="ORF">BDV96DRAFT_595958</name>
</gene>
<keyword evidence="4" id="KW-1185">Reference proteome</keyword>
<organism evidence="3 4">
    <name type="scientific">Lophiotrema nucula</name>
    <dbReference type="NCBI Taxonomy" id="690887"/>
    <lineage>
        <taxon>Eukaryota</taxon>
        <taxon>Fungi</taxon>
        <taxon>Dikarya</taxon>
        <taxon>Ascomycota</taxon>
        <taxon>Pezizomycotina</taxon>
        <taxon>Dothideomycetes</taxon>
        <taxon>Pleosporomycetidae</taxon>
        <taxon>Pleosporales</taxon>
        <taxon>Lophiotremataceae</taxon>
        <taxon>Lophiotrema</taxon>
    </lineage>
</organism>
<keyword evidence="1" id="KW-0812">Transmembrane</keyword>
<feature type="transmembrane region" description="Helical" evidence="1">
    <location>
        <begin position="145"/>
        <end position="163"/>
    </location>
</feature>
<feature type="chain" id="PRO_5025519148" evidence="2">
    <location>
        <begin position="24"/>
        <end position="164"/>
    </location>
</feature>
<proteinExistence type="predicted"/>
<name>A0A6A5ZL84_9PLEO</name>
<accession>A0A6A5ZL84</accession>